<reference evidence="2" key="2">
    <citation type="submission" date="2022-08" db="UniProtKB">
        <authorList>
            <consortium name="EnsemblMetazoa"/>
        </authorList>
    </citation>
    <scope>IDENTIFICATION</scope>
    <source>
        <strain evidence="2">STECLA/ALBI9_A</strain>
    </source>
</reference>
<name>A0A182FXL3_ANOAL</name>
<dbReference type="Proteomes" id="UP000069272">
    <property type="component" value="Chromosome 3R"/>
</dbReference>
<feature type="region of interest" description="Disordered" evidence="1">
    <location>
        <begin position="1"/>
        <end position="34"/>
    </location>
</feature>
<evidence type="ECO:0000256" key="1">
    <source>
        <dbReference type="SAM" id="MobiDB-lite"/>
    </source>
</evidence>
<dbReference type="EnsemblMetazoa" id="AALB014383-RA">
    <property type="protein sequence ID" value="AALB014383-PA"/>
    <property type="gene ID" value="AALB014383"/>
</dbReference>
<sequence length="34" mass="3911">MTKNREFQEKYDSDGPITFEEGVGLEADTETMLE</sequence>
<feature type="compositionally biased region" description="Basic and acidic residues" evidence="1">
    <location>
        <begin position="1"/>
        <end position="13"/>
    </location>
</feature>
<evidence type="ECO:0000313" key="2">
    <source>
        <dbReference type="EnsemblMetazoa" id="AALB014383-PA"/>
    </source>
</evidence>
<protein>
    <submittedName>
        <fullName evidence="2">Uncharacterized protein</fullName>
    </submittedName>
</protein>
<dbReference type="VEuPathDB" id="VectorBase:AALB014383"/>
<dbReference type="AlphaFoldDB" id="A0A182FXL3"/>
<keyword evidence="3" id="KW-1185">Reference proteome</keyword>
<proteinExistence type="predicted"/>
<evidence type="ECO:0000313" key="3">
    <source>
        <dbReference type="Proteomes" id="UP000069272"/>
    </source>
</evidence>
<organism evidence="2 3">
    <name type="scientific">Anopheles albimanus</name>
    <name type="common">New world malaria mosquito</name>
    <dbReference type="NCBI Taxonomy" id="7167"/>
    <lineage>
        <taxon>Eukaryota</taxon>
        <taxon>Metazoa</taxon>
        <taxon>Ecdysozoa</taxon>
        <taxon>Arthropoda</taxon>
        <taxon>Hexapoda</taxon>
        <taxon>Insecta</taxon>
        <taxon>Pterygota</taxon>
        <taxon>Neoptera</taxon>
        <taxon>Endopterygota</taxon>
        <taxon>Diptera</taxon>
        <taxon>Nematocera</taxon>
        <taxon>Culicoidea</taxon>
        <taxon>Culicidae</taxon>
        <taxon>Anophelinae</taxon>
        <taxon>Anopheles</taxon>
    </lineage>
</organism>
<accession>A0A182FXL3</accession>
<reference evidence="2 3" key="1">
    <citation type="journal article" date="2017" name="G3 (Bethesda)">
        <title>The Physical Genome Mapping of Anopheles albimanus Corrected Scaffold Misassemblies and Identified Interarm Rearrangements in Genus Anopheles.</title>
        <authorList>
            <person name="Artemov G.N."/>
            <person name="Peery A.N."/>
            <person name="Jiang X."/>
            <person name="Tu Z."/>
            <person name="Stegniy V.N."/>
            <person name="Sharakhova M.V."/>
            <person name="Sharakhov I.V."/>
        </authorList>
    </citation>
    <scope>NUCLEOTIDE SEQUENCE [LARGE SCALE GENOMIC DNA]</scope>
    <source>
        <strain evidence="2 3">ALBI9_A</strain>
    </source>
</reference>